<dbReference type="SMART" id="SM00355">
    <property type="entry name" value="ZnF_C2H2"/>
    <property type="match status" value="6"/>
</dbReference>
<dbReference type="AlphaFoldDB" id="A0A2J6R7E0"/>
<dbReference type="PANTHER" id="PTHR24409">
    <property type="entry name" value="ZINC FINGER PROTEIN 142"/>
    <property type="match status" value="1"/>
</dbReference>
<evidence type="ECO:0000256" key="1">
    <source>
        <dbReference type="ARBA" id="ARBA00022723"/>
    </source>
</evidence>
<keyword evidence="1" id="KW-0479">Metal-binding</keyword>
<evidence type="ECO:0000313" key="7">
    <source>
        <dbReference type="EMBL" id="PMD34433.1"/>
    </source>
</evidence>
<keyword evidence="8" id="KW-1185">Reference proteome</keyword>
<dbReference type="PROSITE" id="PS00028">
    <property type="entry name" value="ZINC_FINGER_C2H2_1"/>
    <property type="match status" value="2"/>
</dbReference>
<gene>
    <name evidence="7" type="ORF">L207DRAFT_437917</name>
</gene>
<protein>
    <recommendedName>
        <fullName evidence="6">C2H2-type domain-containing protein</fullName>
    </recommendedName>
</protein>
<organism evidence="7 8">
    <name type="scientific">Hyaloscypha variabilis (strain UAMH 11265 / GT02V1 / F)</name>
    <name type="common">Meliniomyces variabilis</name>
    <dbReference type="NCBI Taxonomy" id="1149755"/>
    <lineage>
        <taxon>Eukaryota</taxon>
        <taxon>Fungi</taxon>
        <taxon>Dikarya</taxon>
        <taxon>Ascomycota</taxon>
        <taxon>Pezizomycotina</taxon>
        <taxon>Leotiomycetes</taxon>
        <taxon>Helotiales</taxon>
        <taxon>Hyaloscyphaceae</taxon>
        <taxon>Hyaloscypha</taxon>
        <taxon>Hyaloscypha variabilis</taxon>
    </lineage>
</organism>
<dbReference type="GO" id="GO:0005634">
    <property type="term" value="C:nucleus"/>
    <property type="evidence" value="ECO:0007669"/>
    <property type="project" value="TreeGrafter"/>
</dbReference>
<dbReference type="EMBL" id="KZ613954">
    <property type="protein sequence ID" value="PMD34433.1"/>
    <property type="molecule type" value="Genomic_DNA"/>
</dbReference>
<dbReference type="GO" id="GO:0008270">
    <property type="term" value="F:zinc ion binding"/>
    <property type="evidence" value="ECO:0007669"/>
    <property type="project" value="UniProtKB-KW"/>
</dbReference>
<evidence type="ECO:0000259" key="6">
    <source>
        <dbReference type="PROSITE" id="PS50157"/>
    </source>
</evidence>
<evidence type="ECO:0000256" key="5">
    <source>
        <dbReference type="PROSITE-ProRule" id="PRU00042"/>
    </source>
</evidence>
<sequence>MPAAATMQSFGCPLCNLHFPEEKTALKHIHEEHPKCKQCKERFVGLTELQNHRQITEHCYCRECDVYFPNLKQHLTHARSITHATPHHCCDCSREYTNQETLSYHCCDCDEVLRNQKHLGRHLHGKKHISRVRAPESGRSRILPHKCKECDETFRLKKQLKEHASTHRTPRHIDCPTGGKCNKNQTSHLADLVEFSLENPPKDQSPLLPTVVNDDSLSEWSGIGRELLTFTTSDSDWSIIGGDALTPSHSENASEWSFISEDLVDISSNTFRLDPKLDISSYKGTISQKWRCHVCGPNRKSFRSVKAYEAHMNSVAHAPKIFHCPLSFMLKVNLTDLSKARSFSTLGGLTQHMESGRCEGGLEMYSKAVTFVEEQLKLLGFSDFMLLSN</sequence>
<name>A0A2J6R7E0_HYAVF</name>
<dbReference type="InterPro" id="IPR013087">
    <property type="entry name" value="Znf_C2H2_type"/>
</dbReference>
<dbReference type="Gene3D" id="3.30.160.60">
    <property type="entry name" value="Classic Zinc Finger"/>
    <property type="match status" value="1"/>
</dbReference>
<keyword evidence="2" id="KW-0677">Repeat</keyword>
<dbReference type="InterPro" id="IPR036236">
    <property type="entry name" value="Znf_C2H2_sf"/>
</dbReference>
<reference evidence="7 8" key="1">
    <citation type="submission" date="2016-04" db="EMBL/GenBank/DDBJ databases">
        <title>A degradative enzymes factory behind the ericoid mycorrhizal symbiosis.</title>
        <authorList>
            <consortium name="DOE Joint Genome Institute"/>
            <person name="Martino E."/>
            <person name="Morin E."/>
            <person name="Grelet G."/>
            <person name="Kuo A."/>
            <person name="Kohler A."/>
            <person name="Daghino S."/>
            <person name="Barry K."/>
            <person name="Choi C."/>
            <person name="Cichocki N."/>
            <person name="Clum A."/>
            <person name="Copeland A."/>
            <person name="Hainaut M."/>
            <person name="Haridas S."/>
            <person name="Labutti K."/>
            <person name="Lindquist E."/>
            <person name="Lipzen A."/>
            <person name="Khouja H.-R."/>
            <person name="Murat C."/>
            <person name="Ohm R."/>
            <person name="Olson A."/>
            <person name="Spatafora J."/>
            <person name="Veneault-Fourrey C."/>
            <person name="Henrissat B."/>
            <person name="Grigoriev I."/>
            <person name="Martin F."/>
            <person name="Perotto S."/>
        </authorList>
    </citation>
    <scope>NUCLEOTIDE SEQUENCE [LARGE SCALE GENOMIC DNA]</scope>
    <source>
        <strain evidence="7 8">F</strain>
    </source>
</reference>
<dbReference type="SUPFAM" id="SSF57667">
    <property type="entry name" value="beta-beta-alpha zinc fingers"/>
    <property type="match status" value="1"/>
</dbReference>
<dbReference type="Pfam" id="PF00096">
    <property type="entry name" value="zf-C2H2"/>
    <property type="match status" value="1"/>
</dbReference>
<dbReference type="PROSITE" id="PS50157">
    <property type="entry name" value="ZINC_FINGER_C2H2_2"/>
    <property type="match status" value="1"/>
</dbReference>
<feature type="domain" description="C2H2-type" evidence="6">
    <location>
        <begin position="145"/>
        <end position="172"/>
    </location>
</feature>
<evidence type="ECO:0000256" key="3">
    <source>
        <dbReference type="ARBA" id="ARBA00022771"/>
    </source>
</evidence>
<dbReference type="PANTHER" id="PTHR24409:SF356">
    <property type="entry name" value="C2H2 FINGER DOMAIN TRANSCRIPTION FACTOR (EUROFUNG)"/>
    <property type="match status" value="1"/>
</dbReference>
<proteinExistence type="predicted"/>
<keyword evidence="3 5" id="KW-0863">Zinc-finger</keyword>
<dbReference type="Proteomes" id="UP000235786">
    <property type="component" value="Unassembled WGS sequence"/>
</dbReference>
<evidence type="ECO:0000256" key="2">
    <source>
        <dbReference type="ARBA" id="ARBA00022737"/>
    </source>
</evidence>
<dbReference type="FunFam" id="3.30.160.60:FF:000446">
    <property type="entry name" value="Zinc finger protein"/>
    <property type="match status" value="1"/>
</dbReference>
<dbReference type="GO" id="GO:0000981">
    <property type="term" value="F:DNA-binding transcription factor activity, RNA polymerase II-specific"/>
    <property type="evidence" value="ECO:0007669"/>
    <property type="project" value="TreeGrafter"/>
</dbReference>
<evidence type="ECO:0000313" key="8">
    <source>
        <dbReference type="Proteomes" id="UP000235786"/>
    </source>
</evidence>
<keyword evidence="4" id="KW-0862">Zinc</keyword>
<accession>A0A2J6R7E0</accession>
<evidence type="ECO:0000256" key="4">
    <source>
        <dbReference type="ARBA" id="ARBA00022833"/>
    </source>
</evidence>
<dbReference type="STRING" id="1149755.A0A2J6R7E0"/>
<dbReference type="OrthoDB" id="6077919at2759"/>
<dbReference type="GO" id="GO:0000977">
    <property type="term" value="F:RNA polymerase II transcription regulatory region sequence-specific DNA binding"/>
    <property type="evidence" value="ECO:0007669"/>
    <property type="project" value="TreeGrafter"/>
</dbReference>